<reference evidence="1 2" key="1">
    <citation type="journal article" date="2010" name="Science">
        <title>Genomic comparison of the ants Camponotus floridanus and Harpegnathos saltator.</title>
        <authorList>
            <person name="Bonasio R."/>
            <person name="Zhang G."/>
            <person name="Ye C."/>
            <person name="Mutti N.S."/>
            <person name="Fang X."/>
            <person name="Qin N."/>
            <person name="Donahue G."/>
            <person name="Yang P."/>
            <person name="Li Q."/>
            <person name="Li C."/>
            <person name="Zhang P."/>
            <person name="Huang Z."/>
            <person name="Berger S.L."/>
            <person name="Reinberg D."/>
            <person name="Wang J."/>
            <person name="Liebig J."/>
        </authorList>
    </citation>
    <scope>NUCLEOTIDE SEQUENCE [LARGE SCALE GENOMIC DNA]</scope>
    <source>
        <strain evidence="2">C129</strain>
    </source>
</reference>
<keyword evidence="2" id="KW-1185">Reference proteome</keyword>
<gene>
    <name evidence="1" type="ORF">EAG_09189</name>
</gene>
<dbReference type="InterPro" id="IPR052808">
    <property type="entry name" value="GPCR_Mth-like"/>
</dbReference>
<dbReference type="STRING" id="104421.E2AKW9"/>
<dbReference type="EMBL" id="GL440425">
    <property type="protein sequence ID" value="EFN65886.1"/>
    <property type="molecule type" value="Genomic_DNA"/>
</dbReference>
<sequence>MLVSVPFLVVTYIVYWILPDLRNLHGLTLRGYIGCLAAAYSMVGMLQLIPQEQIVTSVCIALGISTK</sequence>
<dbReference type="OrthoDB" id="6082634at2759"/>
<dbReference type="AlphaFoldDB" id="E2AKW9"/>
<accession>E2AKW9</accession>
<evidence type="ECO:0000313" key="1">
    <source>
        <dbReference type="EMBL" id="EFN65886.1"/>
    </source>
</evidence>
<dbReference type="PANTHER" id="PTHR46953:SF1">
    <property type="entry name" value="G-PROTEIN COUPLED RECEPTOR MTH-LIKE 1-RELATED"/>
    <property type="match status" value="1"/>
</dbReference>
<protein>
    <submittedName>
        <fullName evidence="1">Uncharacterized protein</fullName>
    </submittedName>
</protein>
<dbReference type="InParanoid" id="E2AKW9"/>
<dbReference type="Proteomes" id="UP000000311">
    <property type="component" value="Unassembled WGS sequence"/>
</dbReference>
<dbReference type="PANTHER" id="PTHR46953">
    <property type="entry name" value="G-PROTEIN COUPLED RECEPTOR MTH-LIKE 1-RELATED"/>
    <property type="match status" value="1"/>
</dbReference>
<name>E2AKW9_CAMFO</name>
<proteinExistence type="predicted"/>
<organism evidence="2">
    <name type="scientific">Camponotus floridanus</name>
    <name type="common">Florida carpenter ant</name>
    <dbReference type="NCBI Taxonomy" id="104421"/>
    <lineage>
        <taxon>Eukaryota</taxon>
        <taxon>Metazoa</taxon>
        <taxon>Ecdysozoa</taxon>
        <taxon>Arthropoda</taxon>
        <taxon>Hexapoda</taxon>
        <taxon>Insecta</taxon>
        <taxon>Pterygota</taxon>
        <taxon>Neoptera</taxon>
        <taxon>Endopterygota</taxon>
        <taxon>Hymenoptera</taxon>
        <taxon>Apocrita</taxon>
        <taxon>Aculeata</taxon>
        <taxon>Formicoidea</taxon>
        <taxon>Formicidae</taxon>
        <taxon>Formicinae</taxon>
        <taxon>Camponotus</taxon>
    </lineage>
</organism>
<evidence type="ECO:0000313" key="2">
    <source>
        <dbReference type="Proteomes" id="UP000000311"/>
    </source>
</evidence>
<dbReference type="Gene3D" id="1.20.1070.10">
    <property type="entry name" value="Rhodopsin 7-helix transmembrane proteins"/>
    <property type="match status" value="1"/>
</dbReference>